<evidence type="ECO:0000259" key="9">
    <source>
        <dbReference type="Pfam" id="PF25147"/>
    </source>
</evidence>
<sequence length="288" mass="31012">MRLVQHAVQLALLAFTVPSVYAASWGFSDATVSVQAKGAGVGAGFQEKIQENAPLSKVVSLGGSDTLKLALTAQEGRSAKRPHQAFLLLKDPETGLDISYPFSVKDNGKAKVELTQKDLPVQFLRASHPVDAEIVLGSFGSSKAYRNVAFQLSIDRDPNVPVPSANAERYGKLPEIHHIFKPDPKSPPLIVTLIFVLMVLTALPILLATWLLLGANLNHLPVALKSAPVPHAVFVGSIIGLEGIFFMYYTTWNLFQTLPVALAVGAIAYLSGSRALSEVLERRLAGLR</sequence>
<reference evidence="10 11" key="1">
    <citation type="submission" date="2015-04" db="EMBL/GenBank/DDBJ databases">
        <authorList>
            <person name="Heijne W.H."/>
            <person name="Fedorova N.D."/>
            <person name="Nierman W.C."/>
            <person name="Vollebregt A.W."/>
            <person name="Zhao Z."/>
            <person name="Wu L."/>
            <person name="Kumar M."/>
            <person name="Stam H."/>
            <person name="van den Berg M.A."/>
            <person name="Pel H.J."/>
        </authorList>
    </citation>
    <scope>NUCLEOTIDE SEQUENCE [LARGE SCALE GENOMIC DNA]</scope>
    <source>
        <strain evidence="10 11">CBS 393.64</strain>
    </source>
</reference>
<feature type="chain" id="PRO_5044267611" evidence="8">
    <location>
        <begin position="23"/>
        <end position="288"/>
    </location>
</feature>
<dbReference type="PANTHER" id="PTHR12640:SF0">
    <property type="entry name" value="DOLICHYL-DIPHOSPHOOLIGOSACCHARIDE--PROTEIN GLYCOSYLTRANSFERASE SUBUNIT 2"/>
    <property type="match status" value="1"/>
</dbReference>
<keyword evidence="6 7" id="KW-0472">Membrane</keyword>
<feature type="transmembrane region" description="Helical" evidence="7">
    <location>
        <begin position="229"/>
        <end position="248"/>
    </location>
</feature>
<name>A0A0F4YX80_RASE3</name>
<comment type="subcellular location">
    <subcellularLocation>
        <location evidence="1">Endoplasmic reticulum membrane</location>
        <topology evidence="1">Multi-pass membrane protein</topology>
    </subcellularLocation>
</comment>
<dbReference type="GO" id="GO:0006487">
    <property type="term" value="P:protein N-linked glycosylation"/>
    <property type="evidence" value="ECO:0007669"/>
    <property type="project" value="TreeGrafter"/>
</dbReference>
<dbReference type="GO" id="GO:0016740">
    <property type="term" value="F:transferase activity"/>
    <property type="evidence" value="ECO:0007669"/>
    <property type="project" value="UniProtKB-KW"/>
</dbReference>
<evidence type="ECO:0000256" key="4">
    <source>
        <dbReference type="ARBA" id="ARBA00022824"/>
    </source>
</evidence>
<dbReference type="EMBL" id="LASV01000122">
    <property type="protein sequence ID" value="KKA22844.1"/>
    <property type="molecule type" value="Genomic_DNA"/>
</dbReference>
<evidence type="ECO:0000256" key="1">
    <source>
        <dbReference type="ARBA" id="ARBA00004477"/>
    </source>
</evidence>
<dbReference type="InterPro" id="IPR008814">
    <property type="entry name" value="Swp1"/>
</dbReference>
<feature type="transmembrane region" description="Helical" evidence="7">
    <location>
        <begin position="189"/>
        <end position="217"/>
    </location>
</feature>
<keyword evidence="4" id="KW-0256">Endoplasmic reticulum</keyword>
<feature type="domain" description="Ribophorin II C-terminal" evidence="9">
    <location>
        <begin position="180"/>
        <end position="283"/>
    </location>
</feature>
<evidence type="ECO:0000256" key="8">
    <source>
        <dbReference type="SAM" id="SignalP"/>
    </source>
</evidence>
<dbReference type="RefSeq" id="XP_013329456.1">
    <property type="nucleotide sequence ID" value="XM_013474002.1"/>
</dbReference>
<proteinExistence type="predicted"/>
<dbReference type="GO" id="GO:0008250">
    <property type="term" value="C:oligosaccharyltransferase complex"/>
    <property type="evidence" value="ECO:0007669"/>
    <property type="project" value="InterPro"/>
</dbReference>
<organism evidence="10 11">
    <name type="scientific">Rasamsonia emersonii (strain ATCC 16479 / CBS 393.64 / IMI 116815)</name>
    <dbReference type="NCBI Taxonomy" id="1408163"/>
    <lineage>
        <taxon>Eukaryota</taxon>
        <taxon>Fungi</taxon>
        <taxon>Dikarya</taxon>
        <taxon>Ascomycota</taxon>
        <taxon>Pezizomycotina</taxon>
        <taxon>Eurotiomycetes</taxon>
        <taxon>Eurotiomycetidae</taxon>
        <taxon>Eurotiales</taxon>
        <taxon>Trichocomaceae</taxon>
        <taxon>Rasamsonia</taxon>
    </lineage>
</organism>
<accession>A0A0F4YX80</accession>
<keyword evidence="10" id="KW-0808">Transferase</keyword>
<keyword evidence="5 7" id="KW-1133">Transmembrane helix</keyword>
<evidence type="ECO:0000256" key="3">
    <source>
        <dbReference type="ARBA" id="ARBA00022729"/>
    </source>
</evidence>
<evidence type="ECO:0000256" key="7">
    <source>
        <dbReference type="SAM" id="Phobius"/>
    </source>
</evidence>
<dbReference type="Pfam" id="PF25147">
    <property type="entry name" value="Ribophorin_II_C"/>
    <property type="match status" value="1"/>
</dbReference>
<dbReference type="AlphaFoldDB" id="A0A0F4YX80"/>
<evidence type="ECO:0000256" key="5">
    <source>
        <dbReference type="ARBA" id="ARBA00022989"/>
    </source>
</evidence>
<evidence type="ECO:0000256" key="6">
    <source>
        <dbReference type="ARBA" id="ARBA00023136"/>
    </source>
</evidence>
<dbReference type="PANTHER" id="PTHR12640">
    <property type="entry name" value="RIBOPHORIN II"/>
    <property type="match status" value="1"/>
</dbReference>
<dbReference type="UniPathway" id="UPA00378"/>
<keyword evidence="3 8" id="KW-0732">Signal</keyword>
<evidence type="ECO:0000256" key="2">
    <source>
        <dbReference type="ARBA" id="ARBA00022692"/>
    </source>
</evidence>
<evidence type="ECO:0000313" key="11">
    <source>
        <dbReference type="Proteomes" id="UP000053958"/>
    </source>
</evidence>
<gene>
    <name evidence="10" type="ORF">T310_3139</name>
</gene>
<evidence type="ECO:0000313" key="10">
    <source>
        <dbReference type="EMBL" id="KKA22844.1"/>
    </source>
</evidence>
<protein>
    <submittedName>
        <fullName evidence="10">Oligosaccharyltransferase subunit ribophorin II</fullName>
    </submittedName>
</protein>
<dbReference type="GeneID" id="25315489"/>
<comment type="caution">
    <text evidence="10">The sequence shown here is derived from an EMBL/GenBank/DDBJ whole genome shotgun (WGS) entry which is preliminary data.</text>
</comment>
<dbReference type="STRING" id="1408163.A0A0F4YX80"/>
<keyword evidence="2 7" id="KW-0812">Transmembrane</keyword>
<dbReference type="InterPro" id="IPR056790">
    <property type="entry name" value="Ribophorin_II_C"/>
</dbReference>
<dbReference type="Proteomes" id="UP000053958">
    <property type="component" value="Unassembled WGS sequence"/>
</dbReference>
<keyword evidence="11" id="KW-1185">Reference proteome</keyword>
<dbReference type="OrthoDB" id="432292at2759"/>
<feature type="signal peptide" evidence="8">
    <location>
        <begin position="1"/>
        <end position="22"/>
    </location>
</feature>